<comment type="caution">
    <text evidence="1">The sequence shown here is derived from an EMBL/GenBank/DDBJ whole genome shotgun (WGS) entry which is preliminary data.</text>
</comment>
<dbReference type="Proteomes" id="UP001143328">
    <property type="component" value="Unassembled WGS sequence"/>
</dbReference>
<organism evidence="1 2">
    <name type="scientific">Pseudomonas turukhanskensis</name>
    <dbReference type="NCBI Taxonomy" id="1806536"/>
    <lineage>
        <taxon>Bacteria</taxon>
        <taxon>Pseudomonadati</taxon>
        <taxon>Pseudomonadota</taxon>
        <taxon>Gammaproteobacteria</taxon>
        <taxon>Pseudomonadales</taxon>
        <taxon>Pseudomonadaceae</taxon>
        <taxon>Pseudomonas</taxon>
    </lineage>
</organism>
<evidence type="ECO:0000313" key="2">
    <source>
        <dbReference type="Proteomes" id="UP001143328"/>
    </source>
</evidence>
<reference evidence="1" key="1">
    <citation type="journal article" date="2014" name="Int. J. Syst. Evol. Microbiol.">
        <title>Complete genome sequence of Corynebacterium casei LMG S-19264T (=DSM 44701T), isolated from a smear-ripened cheese.</title>
        <authorList>
            <consortium name="US DOE Joint Genome Institute (JGI-PGF)"/>
            <person name="Walter F."/>
            <person name="Albersmeier A."/>
            <person name="Kalinowski J."/>
            <person name="Ruckert C."/>
        </authorList>
    </citation>
    <scope>NUCLEOTIDE SEQUENCE</scope>
    <source>
        <strain evidence="1">VKM B-2935</strain>
    </source>
</reference>
<protein>
    <submittedName>
        <fullName evidence="1">Uncharacterized protein</fullName>
    </submittedName>
</protein>
<dbReference type="AlphaFoldDB" id="A0A9W6NGE4"/>
<proteinExistence type="predicted"/>
<sequence length="228" mass="24922">MDMRSEIMTAPLSDGQLVLLANAALPMAVRGHAATDWNALAWTGQCQGLHSWRLARIDDEEIDRLATFYRRLACTGAEQARRHQQRIVQLLRARHQQDLALIRALALPGQVIVVAANGSHNDFYQVADEQALGALIWQHRLYAASLAPQQVTGPASSNYQRLLAAQRSQGHDSLLLLFTARPVVLQLDGSGVRLHGASAGYLAAAVDMLPPGTHWQVQADVKKTCRAA</sequence>
<dbReference type="EMBL" id="BSFN01000007">
    <property type="protein sequence ID" value="GLK89621.1"/>
    <property type="molecule type" value="Genomic_DNA"/>
</dbReference>
<dbReference type="RefSeq" id="WP_271195817.1">
    <property type="nucleotide sequence ID" value="NZ_BSFN01000007.1"/>
</dbReference>
<accession>A0A9W6NGE4</accession>
<reference evidence="1" key="2">
    <citation type="submission" date="2023-01" db="EMBL/GenBank/DDBJ databases">
        <authorList>
            <person name="Sun Q."/>
            <person name="Evtushenko L."/>
        </authorList>
    </citation>
    <scope>NUCLEOTIDE SEQUENCE</scope>
    <source>
        <strain evidence="1">VKM B-2935</strain>
    </source>
</reference>
<gene>
    <name evidence="1" type="ORF">GCM10017655_26830</name>
</gene>
<keyword evidence="2" id="KW-1185">Reference proteome</keyword>
<evidence type="ECO:0000313" key="1">
    <source>
        <dbReference type="EMBL" id="GLK89621.1"/>
    </source>
</evidence>
<name>A0A9W6NGE4_9PSED</name>